<proteinExistence type="predicted"/>
<dbReference type="EMBL" id="SMKA01000044">
    <property type="protein sequence ID" value="TDC30515.1"/>
    <property type="molecule type" value="Genomic_DNA"/>
</dbReference>
<accession>A0A4V2XRN4</accession>
<reference evidence="2 3" key="1">
    <citation type="submission" date="2019-03" db="EMBL/GenBank/DDBJ databases">
        <title>Draft genome sequences of novel Actinobacteria.</title>
        <authorList>
            <person name="Sahin N."/>
            <person name="Ay H."/>
            <person name="Saygin H."/>
        </authorList>
    </citation>
    <scope>NUCLEOTIDE SEQUENCE [LARGE SCALE GENOMIC DNA]</scope>
    <source>
        <strain evidence="2 3">JCM 30547</strain>
    </source>
</reference>
<dbReference type="AlphaFoldDB" id="A0A4V2XRN4"/>
<dbReference type="PROSITE" id="PS51257">
    <property type="entry name" value="PROKAR_LIPOPROTEIN"/>
    <property type="match status" value="1"/>
</dbReference>
<feature type="compositionally biased region" description="Polar residues" evidence="1">
    <location>
        <begin position="33"/>
        <end position="44"/>
    </location>
</feature>
<feature type="region of interest" description="Disordered" evidence="1">
    <location>
        <begin position="26"/>
        <end position="53"/>
    </location>
</feature>
<evidence type="ECO:0000313" key="2">
    <source>
        <dbReference type="EMBL" id="TDC30515.1"/>
    </source>
</evidence>
<gene>
    <name evidence="2" type="ORF">E1261_13035</name>
</gene>
<dbReference type="Proteomes" id="UP000295075">
    <property type="component" value="Unassembled WGS sequence"/>
</dbReference>
<comment type="caution">
    <text evidence="2">The sequence shown here is derived from an EMBL/GenBank/DDBJ whole genome shotgun (WGS) entry which is preliminary data.</text>
</comment>
<evidence type="ECO:0000313" key="3">
    <source>
        <dbReference type="Proteomes" id="UP000295075"/>
    </source>
</evidence>
<dbReference type="RefSeq" id="WP_132406249.1">
    <property type="nucleotide sequence ID" value="NZ_SMKA01000044.1"/>
</dbReference>
<organism evidence="2 3">
    <name type="scientific">Kribbella albertanoniae</name>
    <dbReference type="NCBI Taxonomy" id="1266829"/>
    <lineage>
        <taxon>Bacteria</taxon>
        <taxon>Bacillati</taxon>
        <taxon>Actinomycetota</taxon>
        <taxon>Actinomycetes</taxon>
        <taxon>Propionibacteriales</taxon>
        <taxon>Kribbellaceae</taxon>
        <taxon>Kribbella</taxon>
    </lineage>
</organism>
<evidence type="ECO:0008006" key="4">
    <source>
        <dbReference type="Google" id="ProtNLM"/>
    </source>
</evidence>
<evidence type="ECO:0000256" key="1">
    <source>
        <dbReference type="SAM" id="MobiDB-lite"/>
    </source>
</evidence>
<name>A0A4V2XRN4_9ACTN</name>
<sequence length="213" mass="23204">MTVHGTRRIAALAVVWVALAGCQGDGRDGYESPSRTEASQSMPSEPQAALTPATVPTVTVDQFGKLRLTVHRPERQAVNDEELAIRAWVTYIRAYYKGLATYVEDPQLAKVATDDALRSLRGYIADHKADKVRVGGELEITIRSDARRPTGCQDQSGLRIVRPDGTLHPDPDVVAHPRVDMLPLITNERGQWRVVAVDDGAQSACASGGWPEP</sequence>
<keyword evidence="3" id="KW-1185">Reference proteome</keyword>
<protein>
    <recommendedName>
        <fullName evidence="4">Lipoprotein</fullName>
    </recommendedName>
</protein>